<dbReference type="Proteomes" id="UP000324800">
    <property type="component" value="Unassembled WGS sequence"/>
</dbReference>
<dbReference type="InterPro" id="IPR012337">
    <property type="entry name" value="RNaseH-like_sf"/>
</dbReference>
<dbReference type="EMBL" id="SNRW01009043">
    <property type="protein sequence ID" value="KAA6378597.1"/>
    <property type="molecule type" value="Genomic_DNA"/>
</dbReference>
<sequence length="440" mass="51384">MANIFLTDKYISENCFLVELEKKRCSCSTSLQVAYFTKDNSKYFYLNAYNNFLIPCLDMDYIQVIYGDTDSLCLDIAHESWPIKDKKPQDELYSQLFPSAIDDNYYDKKKILGWNIESESTTCLALAPKQHFKKLHGKSPDKIQDIPPDYQIKPLSKLNRPYFSPKLGSWEIDLVFSMDERIIRANQIYLFCININTKYLVVFPLRDKSAGQIKNALQILVKNYHVTNIRGDGEKGFSGTILKSFCQEHKITSFFTDSKFINHNRVVDSVYRTFRNEFEDDQQKFADNDLINMAIVPKAQQGKWQFSVPVKSPEEQLQIFADNISKLKSPDELPQIPNLKLRKRKYATEEDAKQAQRIKKRINHTKDKQKALEYKIVIPNRDELTCIHKIIDQYDEKVIKIQELLSITDQDQVVFQQLGYIQENPNNSSEKDNERDVDTD</sequence>
<evidence type="ECO:0000313" key="4">
    <source>
        <dbReference type="Proteomes" id="UP000324800"/>
    </source>
</evidence>
<dbReference type="AlphaFoldDB" id="A0A5J4V7F9"/>
<reference evidence="3 4" key="1">
    <citation type="submission" date="2019-03" db="EMBL/GenBank/DDBJ databases">
        <title>Single cell metagenomics reveals metabolic interactions within the superorganism composed of flagellate Streblomastix strix and complex community of Bacteroidetes bacteria on its surface.</title>
        <authorList>
            <person name="Treitli S.C."/>
            <person name="Kolisko M."/>
            <person name="Husnik F."/>
            <person name="Keeling P."/>
            <person name="Hampl V."/>
        </authorList>
    </citation>
    <scope>NUCLEOTIDE SEQUENCE [LARGE SCALE GENOMIC DNA]</scope>
    <source>
        <strain evidence="3">ST1C</strain>
    </source>
</reference>
<dbReference type="GO" id="GO:0015074">
    <property type="term" value="P:DNA integration"/>
    <property type="evidence" value="ECO:0007669"/>
    <property type="project" value="InterPro"/>
</dbReference>
<gene>
    <name evidence="3" type="ORF">EZS28_025875</name>
</gene>
<dbReference type="SUPFAM" id="SSF56672">
    <property type="entry name" value="DNA/RNA polymerases"/>
    <property type="match status" value="1"/>
</dbReference>
<dbReference type="Gene3D" id="3.90.1600.10">
    <property type="entry name" value="Palm domain of DNA polymerase"/>
    <property type="match status" value="1"/>
</dbReference>
<organism evidence="3 4">
    <name type="scientific">Streblomastix strix</name>
    <dbReference type="NCBI Taxonomy" id="222440"/>
    <lineage>
        <taxon>Eukaryota</taxon>
        <taxon>Metamonada</taxon>
        <taxon>Preaxostyla</taxon>
        <taxon>Oxymonadida</taxon>
        <taxon>Streblomastigidae</taxon>
        <taxon>Streblomastix</taxon>
    </lineage>
</organism>
<evidence type="ECO:0000256" key="1">
    <source>
        <dbReference type="SAM" id="MobiDB-lite"/>
    </source>
</evidence>
<dbReference type="SUPFAM" id="SSF53098">
    <property type="entry name" value="Ribonuclease H-like"/>
    <property type="match status" value="1"/>
</dbReference>
<dbReference type="InterPro" id="IPR017964">
    <property type="entry name" value="DNA-dir_DNA_pol_B_CS"/>
</dbReference>
<dbReference type="InterPro" id="IPR001584">
    <property type="entry name" value="Integrase_cat-core"/>
</dbReference>
<comment type="caution">
    <text evidence="3">The sequence shown here is derived from an EMBL/GenBank/DDBJ whole genome shotgun (WGS) entry which is preliminary data.</text>
</comment>
<feature type="compositionally biased region" description="Basic and acidic residues" evidence="1">
    <location>
        <begin position="429"/>
        <end position="440"/>
    </location>
</feature>
<dbReference type="GO" id="GO:0000166">
    <property type="term" value="F:nucleotide binding"/>
    <property type="evidence" value="ECO:0007669"/>
    <property type="project" value="InterPro"/>
</dbReference>
<feature type="domain" description="Integrase catalytic" evidence="2">
    <location>
        <begin position="157"/>
        <end position="345"/>
    </location>
</feature>
<name>A0A5J4V7F9_9EUKA</name>
<dbReference type="InterPro" id="IPR036397">
    <property type="entry name" value="RNaseH_sf"/>
</dbReference>
<evidence type="ECO:0000259" key="2">
    <source>
        <dbReference type="PROSITE" id="PS50994"/>
    </source>
</evidence>
<protein>
    <recommendedName>
        <fullName evidence="2">Integrase catalytic domain-containing protein</fullName>
    </recommendedName>
</protein>
<evidence type="ECO:0000313" key="3">
    <source>
        <dbReference type="EMBL" id="KAA6378597.1"/>
    </source>
</evidence>
<dbReference type="InterPro" id="IPR043502">
    <property type="entry name" value="DNA/RNA_pol_sf"/>
</dbReference>
<proteinExistence type="predicted"/>
<accession>A0A5J4V7F9</accession>
<dbReference type="GO" id="GO:0003676">
    <property type="term" value="F:nucleic acid binding"/>
    <property type="evidence" value="ECO:0007669"/>
    <property type="project" value="InterPro"/>
</dbReference>
<dbReference type="Gene3D" id="3.30.420.10">
    <property type="entry name" value="Ribonuclease H-like superfamily/Ribonuclease H"/>
    <property type="match status" value="1"/>
</dbReference>
<feature type="region of interest" description="Disordered" evidence="1">
    <location>
        <begin position="421"/>
        <end position="440"/>
    </location>
</feature>
<dbReference type="PROSITE" id="PS00116">
    <property type="entry name" value="DNA_POLYMERASE_B"/>
    <property type="match status" value="1"/>
</dbReference>
<dbReference type="PROSITE" id="PS50994">
    <property type="entry name" value="INTEGRASE"/>
    <property type="match status" value="1"/>
</dbReference>
<dbReference type="InterPro" id="IPR023211">
    <property type="entry name" value="DNA_pol_palm_dom_sf"/>
</dbReference>